<dbReference type="Proteomes" id="UP001606301">
    <property type="component" value="Unassembled WGS sequence"/>
</dbReference>
<dbReference type="EMBL" id="JBIGHW010000019">
    <property type="protein sequence ID" value="MFG6443290.1"/>
    <property type="molecule type" value="Genomic_DNA"/>
</dbReference>
<evidence type="ECO:0008006" key="3">
    <source>
        <dbReference type="Google" id="ProtNLM"/>
    </source>
</evidence>
<protein>
    <recommendedName>
        <fullName evidence="3">LysR substrate-binding domain-containing protein</fullName>
    </recommendedName>
</protein>
<evidence type="ECO:0000313" key="1">
    <source>
        <dbReference type="EMBL" id="MFG6443290.1"/>
    </source>
</evidence>
<reference evidence="1 2" key="1">
    <citation type="submission" date="2024-08" db="EMBL/GenBank/DDBJ databases">
        <authorList>
            <person name="Lu H."/>
        </authorList>
    </citation>
    <scope>NUCLEOTIDE SEQUENCE [LARGE SCALE GENOMIC DNA]</scope>
    <source>
        <strain evidence="1 2">LKC17W</strain>
    </source>
</reference>
<evidence type="ECO:0000313" key="2">
    <source>
        <dbReference type="Proteomes" id="UP001606301"/>
    </source>
</evidence>
<keyword evidence="2" id="KW-1185">Reference proteome</keyword>
<comment type="caution">
    <text evidence="1">The sequence shown here is derived from an EMBL/GenBank/DDBJ whole genome shotgun (WGS) entry which is preliminary data.</text>
</comment>
<accession>A0ABW7FPL3</accession>
<sequence>MELWPEHVPLGAGYQLIQSKRGKRSPGARALAQWLIDEAEAKQAPAYRRSGAP</sequence>
<dbReference type="RefSeq" id="WP_394401685.1">
    <property type="nucleotide sequence ID" value="NZ_JBIGHW010000019.1"/>
</dbReference>
<proteinExistence type="predicted"/>
<organism evidence="1 2">
    <name type="scientific">Pelomonas margarita</name>
    <dbReference type="NCBI Taxonomy" id="3299031"/>
    <lineage>
        <taxon>Bacteria</taxon>
        <taxon>Pseudomonadati</taxon>
        <taxon>Pseudomonadota</taxon>
        <taxon>Betaproteobacteria</taxon>
        <taxon>Burkholderiales</taxon>
        <taxon>Sphaerotilaceae</taxon>
        <taxon>Roseateles</taxon>
    </lineage>
</organism>
<name>A0ABW7FPL3_9BURK</name>
<gene>
    <name evidence="1" type="ORF">ACG0Z3_21575</name>
</gene>